<dbReference type="RefSeq" id="WP_100000131.1">
    <property type="nucleotide sequence ID" value="NZ_CP017940.1"/>
</dbReference>
<feature type="transmembrane region" description="Helical" evidence="1">
    <location>
        <begin position="6"/>
        <end position="29"/>
    </location>
</feature>
<accession>A0A2N9VS61</accession>
<keyword evidence="1" id="KW-0812">Transmembrane</keyword>
<keyword evidence="1" id="KW-0472">Membrane</keyword>
<evidence type="ECO:0000256" key="1">
    <source>
        <dbReference type="SAM" id="Phobius"/>
    </source>
</evidence>
<dbReference type="AlphaFoldDB" id="A0A2N9VS61"/>
<reference evidence="3" key="1">
    <citation type="journal article" date="2017" name="Int J Environ Stud">
        <title>Does the Miocene-Pliocene relict legume Oxytropis triphylla form nitrogen-fixing nodules with a combination of bacterial strains?</title>
        <authorList>
            <person name="Safronova V."/>
            <person name="Belimov A."/>
            <person name="Sazanova A."/>
            <person name="Kuznetsova I."/>
            <person name="Popova J."/>
            <person name="Andronov E."/>
            <person name="Verkhozina A."/>
            <person name="Tikhonovich I."/>
        </authorList>
    </citation>
    <scope>NUCLEOTIDE SEQUENCE [LARGE SCALE GENOMIC DNA]</scope>
    <source>
        <strain evidence="3">Tri-38</strain>
    </source>
</reference>
<protein>
    <submittedName>
        <fullName evidence="2">Uncharacterized protein</fullName>
    </submittedName>
</protein>
<evidence type="ECO:0000313" key="3">
    <source>
        <dbReference type="Proteomes" id="UP000232163"/>
    </source>
</evidence>
<dbReference type="EMBL" id="MZMT01000053">
    <property type="protein sequence ID" value="PIO42329.1"/>
    <property type="molecule type" value="Genomic_DNA"/>
</dbReference>
<proteinExistence type="predicted"/>
<dbReference type="Proteomes" id="UP000232163">
    <property type="component" value="Unassembled WGS sequence"/>
</dbReference>
<name>A0A2N9VS61_9HYPH</name>
<gene>
    <name evidence="2" type="ORF">B5P45_25230</name>
</gene>
<keyword evidence="1" id="KW-1133">Transmembrane helix</keyword>
<sequence>MSESTTSWASTVTAIATSIGVAIIGYFGYQVQGNSQRAVEEIRAQTAIQQSLLNSSYQTRQLDIEMVKLALNILGGEISDKTKQSRSFAVQVLQKYSGVELTDDVVADWVSTGTVAFRSPEQGLGQNQTPRFFLDQADRIIQQLDLRKKEDGAGQVEPMINTPRN</sequence>
<keyword evidence="3" id="KW-1185">Reference proteome</keyword>
<comment type="caution">
    <text evidence="2">The sequence shown here is derived from an EMBL/GenBank/DDBJ whole genome shotgun (WGS) entry which is preliminary data.</text>
</comment>
<evidence type="ECO:0000313" key="2">
    <source>
        <dbReference type="EMBL" id="PIO42329.1"/>
    </source>
</evidence>
<dbReference type="OrthoDB" id="9999597at2"/>
<organism evidence="2 3">
    <name type="scientific">Phyllobacterium zundukense</name>
    <dbReference type="NCBI Taxonomy" id="1867719"/>
    <lineage>
        <taxon>Bacteria</taxon>
        <taxon>Pseudomonadati</taxon>
        <taxon>Pseudomonadota</taxon>
        <taxon>Alphaproteobacteria</taxon>
        <taxon>Hyphomicrobiales</taxon>
        <taxon>Phyllobacteriaceae</taxon>
        <taxon>Phyllobacterium</taxon>
    </lineage>
</organism>
<dbReference type="KEGG" id="pht:BLM14_14775"/>